<protein>
    <submittedName>
        <fullName evidence="2">Uncharacterized protein</fullName>
    </submittedName>
</protein>
<feature type="region of interest" description="Disordered" evidence="1">
    <location>
        <begin position="1"/>
        <end position="20"/>
    </location>
</feature>
<comment type="caution">
    <text evidence="2">The sequence shown here is derived from an EMBL/GenBank/DDBJ whole genome shotgun (WGS) entry which is preliminary data.</text>
</comment>
<keyword evidence="3" id="KW-1185">Reference proteome</keyword>
<reference evidence="2" key="1">
    <citation type="submission" date="2016-09" db="EMBL/GenBank/DDBJ databases">
        <authorList>
            <person name="Hebert L."/>
            <person name="Moumen B."/>
        </authorList>
    </citation>
    <scope>NUCLEOTIDE SEQUENCE [LARGE SCALE GENOMIC DNA]</scope>
    <source>
        <strain evidence="2">OVI</strain>
    </source>
</reference>
<dbReference type="RefSeq" id="XP_067079353.1">
    <property type="nucleotide sequence ID" value="XM_067223252.1"/>
</dbReference>
<dbReference type="GeneID" id="92381397"/>
<accession>A0A1G4I8Q3</accession>
<sequence>MYRSVGEAVGRTPKQDAPPYDPSLWEGKDCAFITVLKEAHERQQRQERHRDAQHGGVDEAGLAAPHTSHIQLTYTPTSWWERLMLKLFPRYYALRVMANSDISRLSNEELVMRMHLALQAGDGDFSALIAQELARRRVYLYREEVTTVNTTPGGAAVRRNNYRGMGSSDEGVGIMRARYSDSAVKQGAVSHVADSSFTVPEFLLRRPSYGG</sequence>
<gene>
    <name evidence="2" type="ORF">TEOVI_000746300</name>
</gene>
<name>A0A1G4I8Q3_TRYEQ</name>
<evidence type="ECO:0000313" key="3">
    <source>
        <dbReference type="Proteomes" id="UP000195570"/>
    </source>
</evidence>
<evidence type="ECO:0000256" key="1">
    <source>
        <dbReference type="SAM" id="MobiDB-lite"/>
    </source>
</evidence>
<dbReference type="VEuPathDB" id="TriTrypDB:TEOVI_000746300"/>
<proteinExistence type="predicted"/>
<dbReference type="Proteomes" id="UP000195570">
    <property type="component" value="Unassembled WGS sequence"/>
</dbReference>
<dbReference type="AlphaFoldDB" id="A0A1G4I8Q3"/>
<evidence type="ECO:0000313" key="2">
    <source>
        <dbReference type="EMBL" id="SCU68138.1"/>
    </source>
</evidence>
<dbReference type="EMBL" id="CZPT02000897">
    <property type="protein sequence ID" value="SCU68138.1"/>
    <property type="molecule type" value="Genomic_DNA"/>
</dbReference>
<organism evidence="2 3">
    <name type="scientific">Trypanosoma equiperdum</name>
    <dbReference type="NCBI Taxonomy" id="5694"/>
    <lineage>
        <taxon>Eukaryota</taxon>
        <taxon>Discoba</taxon>
        <taxon>Euglenozoa</taxon>
        <taxon>Kinetoplastea</taxon>
        <taxon>Metakinetoplastina</taxon>
        <taxon>Trypanosomatida</taxon>
        <taxon>Trypanosomatidae</taxon>
        <taxon>Trypanosoma</taxon>
    </lineage>
</organism>